<dbReference type="EMBL" id="CP022356">
    <property type="protein sequence ID" value="ASK79370.1"/>
    <property type="molecule type" value="Genomic_DNA"/>
</dbReference>
<dbReference type="AlphaFoldDB" id="A0A220VGJ4"/>
<organism evidence="1 2">
    <name type="scientific">Paraphotobacterium marinum</name>
    <dbReference type="NCBI Taxonomy" id="1755811"/>
    <lineage>
        <taxon>Bacteria</taxon>
        <taxon>Pseudomonadati</taxon>
        <taxon>Pseudomonadota</taxon>
        <taxon>Gammaproteobacteria</taxon>
        <taxon>Vibrionales</taxon>
        <taxon>Vibrionaceae</taxon>
        <taxon>Paraphotobacterium</taxon>
    </lineage>
</organism>
<dbReference type="RefSeq" id="WP_089074278.1">
    <property type="nucleotide sequence ID" value="NZ_CP022356.1"/>
</dbReference>
<evidence type="ECO:0000313" key="2">
    <source>
        <dbReference type="Proteomes" id="UP000242175"/>
    </source>
</evidence>
<sequence>MIYSMNHTVGDGASYYKLFKMMSLDEEIQSLNFDRKHEFSEVELSFSESQNKAKEQEQKKKNGFRKVINLDLIQKIKEKNNAACGDRWVSTHDIITSMLFNSLKADQLMYAINTRPHLSYLDDHDVGNYVDAIIIDSSDEITAKDIRQSINDYKSGLHVKSDKLKNSNGATKTALLTSWVQNYKTLILGANCKQNFHLPLVPSNLQGKAIGGVDHLCVLFCLNESTWMLVGLTTNTNWLENNPLFLN</sequence>
<protein>
    <recommendedName>
        <fullName evidence="3">Condensation domain-containing protein</fullName>
    </recommendedName>
</protein>
<keyword evidence="2" id="KW-1185">Reference proteome</keyword>
<accession>A0A220VGJ4</accession>
<dbReference type="KEGG" id="pmai:CF386_09925"/>
<dbReference type="Proteomes" id="UP000242175">
    <property type="component" value="Chromosome small"/>
</dbReference>
<proteinExistence type="predicted"/>
<dbReference type="OrthoDB" id="5906617at2"/>
<name>A0A220VGJ4_9GAMM</name>
<gene>
    <name evidence="1" type="ORF">CF386_09925</name>
</gene>
<evidence type="ECO:0008006" key="3">
    <source>
        <dbReference type="Google" id="ProtNLM"/>
    </source>
</evidence>
<reference evidence="1 2" key="1">
    <citation type="journal article" date="2016" name="Int. J. Syst. Evol. Microbiol.">
        <title>Paraphotobacterium marinum gen. nov., sp. nov., a member of the family Vibrionaceae, isolated from surface seawater.</title>
        <authorList>
            <person name="Huang Z."/>
            <person name="Dong C."/>
            <person name="Shao Z."/>
        </authorList>
    </citation>
    <scope>NUCLEOTIDE SEQUENCE [LARGE SCALE GENOMIC DNA]</scope>
    <source>
        <strain evidence="1 2">NSCS20N07D</strain>
    </source>
</reference>
<evidence type="ECO:0000313" key="1">
    <source>
        <dbReference type="EMBL" id="ASK79370.1"/>
    </source>
</evidence>